<evidence type="ECO:0000313" key="2">
    <source>
        <dbReference type="EMBL" id="MDR7321050.1"/>
    </source>
</evidence>
<dbReference type="SUPFAM" id="SSF53474">
    <property type="entry name" value="alpha/beta-Hydrolases"/>
    <property type="match status" value="1"/>
</dbReference>
<name>A0AAE3ZLY1_9ACTN</name>
<feature type="domain" description="Serine aminopeptidase S33" evidence="1">
    <location>
        <begin position="85"/>
        <end position="199"/>
    </location>
</feature>
<dbReference type="Pfam" id="PF12146">
    <property type="entry name" value="Hydrolase_4"/>
    <property type="match status" value="1"/>
</dbReference>
<reference evidence="2 3" key="1">
    <citation type="submission" date="2023-07" db="EMBL/GenBank/DDBJ databases">
        <title>Sequencing the genomes of 1000 actinobacteria strains.</title>
        <authorList>
            <person name="Klenk H.-P."/>
        </authorList>
    </citation>
    <scope>NUCLEOTIDE SEQUENCE [LARGE SCALE GENOMIC DNA]</scope>
    <source>
        <strain evidence="2 3">DSM 44711</strain>
    </source>
</reference>
<dbReference type="PANTHER" id="PTHR43194">
    <property type="entry name" value="HYDROLASE ALPHA/BETA FOLD FAMILY"/>
    <property type="match status" value="1"/>
</dbReference>
<dbReference type="EC" id="3.1.1.1" evidence="2"/>
<dbReference type="PANTHER" id="PTHR43194:SF2">
    <property type="entry name" value="PEROXISOMAL MEMBRANE PROTEIN LPX1"/>
    <property type="match status" value="1"/>
</dbReference>
<dbReference type="InterPro" id="IPR050228">
    <property type="entry name" value="Carboxylesterase_BioH"/>
</dbReference>
<protein>
    <submittedName>
        <fullName evidence="2">Carboxylesterase</fullName>
        <ecNumber evidence="2">3.1.1.1</ecNumber>
    </submittedName>
</protein>
<dbReference type="InterPro" id="IPR022742">
    <property type="entry name" value="Hydrolase_4"/>
</dbReference>
<sequence>MSPAVIRVLRPAGIAVAALLAVLLAAAVAVYTWPLDAGRLHPAGQRLSYPEARARIAEKVAAERADPGILPECRSLALVHEDRPAAASVLMLHGFTDCPVQFAELARVFHERGYNVYVPLAPRHGYPNRDALTQLRAPDLAGYASDALDVTAALGTEAGVIGLSGGGMLATRLTTERPDDVRRLLTISPFYRPAPAQAAPATIRPLVVLYGFGVLPDHVDDKNMSYRALAQYIRLAETMDTGRAGGNLASIAVVTSANDDLIDMGRAASVPRAIAEARGLPLVTHEFPDASGLGHDPVDPNDVGAARDDVYRLYLALYQGRSA</sequence>
<evidence type="ECO:0000259" key="1">
    <source>
        <dbReference type="Pfam" id="PF12146"/>
    </source>
</evidence>
<evidence type="ECO:0000313" key="3">
    <source>
        <dbReference type="Proteomes" id="UP001183629"/>
    </source>
</evidence>
<keyword evidence="3" id="KW-1185">Reference proteome</keyword>
<dbReference type="Proteomes" id="UP001183629">
    <property type="component" value="Unassembled WGS sequence"/>
</dbReference>
<keyword evidence="2" id="KW-0378">Hydrolase</keyword>
<dbReference type="EMBL" id="JAVDYC010000001">
    <property type="protein sequence ID" value="MDR7321050.1"/>
    <property type="molecule type" value="Genomic_DNA"/>
</dbReference>
<organism evidence="2 3">
    <name type="scientific">Catenuloplanes niger</name>
    <dbReference type="NCBI Taxonomy" id="587534"/>
    <lineage>
        <taxon>Bacteria</taxon>
        <taxon>Bacillati</taxon>
        <taxon>Actinomycetota</taxon>
        <taxon>Actinomycetes</taxon>
        <taxon>Micromonosporales</taxon>
        <taxon>Micromonosporaceae</taxon>
        <taxon>Catenuloplanes</taxon>
    </lineage>
</organism>
<dbReference type="InterPro" id="IPR029058">
    <property type="entry name" value="AB_hydrolase_fold"/>
</dbReference>
<comment type="caution">
    <text evidence="2">The sequence shown here is derived from an EMBL/GenBank/DDBJ whole genome shotgun (WGS) entry which is preliminary data.</text>
</comment>
<dbReference type="RefSeq" id="WP_310409828.1">
    <property type="nucleotide sequence ID" value="NZ_JAVDYC010000001.1"/>
</dbReference>
<dbReference type="GO" id="GO:0106435">
    <property type="term" value="F:carboxylesterase activity"/>
    <property type="evidence" value="ECO:0007669"/>
    <property type="project" value="UniProtKB-EC"/>
</dbReference>
<accession>A0AAE3ZLY1</accession>
<proteinExistence type="predicted"/>
<gene>
    <name evidence="2" type="ORF">J2S44_001300</name>
</gene>
<dbReference type="AlphaFoldDB" id="A0AAE3ZLY1"/>
<dbReference type="Gene3D" id="3.40.50.1820">
    <property type="entry name" value="alpha/beta hydrolase"/>
    <property type="match status" value="1"/>
</dbReference>